<evidence type="ECO:0000256" key="10">
    <source>
        <dbReference type="ARBA" id="ARBA00023160"/>
    </source>
</evidence>
<dbReference type="GO" id="GO:0030148">
    <property type="term" value="P:sphingolipid biosynthetic process"/>
    <property type="evidence" value="ECO:0007669"/>
    <property type="project" value="TreeGrafter"/>
</dbReference>
<feature type="transmembrane region" description="Helical" evidence="11">
    <location>
        <begin position="169"/>
        <end position="190"/>
    </location>
</feature>
<keyword evidence="10 11" id="KW-0275">Fatty acid biosynthesis</keyword>
<keyword evidence="8 11" id="KW-0443">Lipid metabolism</keyword>
<dbReference type="Pfam" id="PF01151">
    <property type="entry name" value="ELO"/>
    <property type="match status" value="1"/>
</dbReference>
<dbReference type="GO" id="GO:0009922">
    <property type="term" value="F:fatty acid elongase activity"/>
    <property type="evidence" value="ECO:0007669"/>
    <property type="project" value="UniProtKB-EC"/>
</dbReference>
<dbReference type="PANTHER" id="PTHR11157">
    <property type="entry name" value="FATTY ACID ACYL TRANSFERASE-RELATED"/>
    <property type="match status" value="1"/>
</dbReference>
<dbReference type="AlphaFoldDB" id="A0A6V7U208"/>
<evidence type="ECO:0000256" key="7">
    <source>
        <dbReference type="ARBA" id="ARBA00022989"/>
    </source>
</evidence>
<dbReference type="GO" id="GO:0005789">
    <property type="term" value="C:endoplasmic reticulum membrane"/>
    <property type="evidence" value="ECO:0007669"/>
    <property type="project" value="TreeGrafter"/>
</dbReference>
<dbReference type="GO" id="GO:0019367">
    <property type="term" value="P:fatty acid elongation, saturated fatty acid"/>
    <property type="evidence" value="ECO:0007669"/>
    <property type="project" value="TreeGrafter"/>
</dbReference>
<keyword evidence="7 11" id="KW-1133">Transmembrane helix</keyword>
<dbReference type="Proteomes" id="UP000580250">
    <property type="component" value="Unassembled WGS sequence"/>
</dbReference>
<protein>
    <recommendedName>
        <fullName evidence="11">Elongation of very long chain fatty acids protein</fullName>
        <ecNumber evidence="11">2.3.1.199</ecNumber>
    </recommendedName>
    <alternativeName>
        <fullName evidence="11">Very-long-chain 3-oxoacyl-CoA synthase</fullName>
    </alternativeName>
</protein>
<keyword evidence="6 11" id="KW-0276">Fatty acid metabolism</keyword>
<keyword evidence="9 11" id="KW-0472">Membrane</keyword>
<evidence type="ECO:0000313" key="13">
    <source>
        <dbReference type="Proteomes" id="UP000580250"/>
    </source>
</evidence>
<feature type="transmembrane region" description="Helical" evidence="11">
    <location>
        <begin position="240"/>
        <end position="259"/>
    </location>
</feature>
<keyword evidence="4 11" id="KW-0808">Transferase</keyword>
<comment type="subcellular location">
    <subcellularLocation>
        <location evidence="1">Membrane</location>
        <topology evidence="1">Multi-pass membrane protein</topology>
    </subcellularLocation>
</comment>
<evidence type="ECO:0000256" key="1">
    <source>
        <dbReference type="ARBA" id="ARBA00004141"/>
    </source>
</evidence>
<evidence type="ECO:0000256" key="4">
    <source>
        <dbReference type="ARBA" id="ARBA00022679"/>
    </source>
</evidence>
<accession>A0A6V7U208</accession>
<name>A0A6V7U208_MELEN</name>
<comment type="catalytic activity">
    <reaction evidence="11">
        <text>a very-long-chain acyl-CoA + malonyl-CoA + H(+) = a very-long-chain 3-oxoacyl-CoA + CO2 + CoA</text>
        <dbReference type="Rhea" id="RHEA:32727"/>
        <dbReference type="ChEBI" id="CHEBI:15378"/>
        <dbReference type="ChEBI" id="CHEBI:16526"/>
        <dbReference type="ChEBI" id="CHEBI:57287"/>
        <dbReference type="ChEBI" id="CHEBI:57384"/>
        <dbReference type="ChEBI" id="CHEBI:90725"/>
        <dbReference type="ChEBI" id="CHEBI:90736"/>
        <dbReference type="EC" id="2.3.1.199"/>
    </reaction>
</comment>
<feature type="transmembrane region" description="Helical" evidence="11">
    <location>
        <begin position="102"/>
        <end position="120"/>
    </location>
</feature>
<evidence type="ECO:0000256" key="2">
    <source>
        <dbReference type="ARBA" id="ARBA00005194"/>
    </source>
</evidence>
<dbReference type="GO" id="GO:0042761">
    <property type="term" value="P:very long-chain fatty acid biosynthetic process"/>
    <property type="evidence" value="ECO:0007669"/>
    <property type="project" value="TreeGrafter"/>
</dbReference>
<evidence type="ECO:0000256" key="3">
    <source>
        <dbReference type="ARBA" id="ARBA00022516"/>
    </source>
</evidence>
<evidence type="ECO:0000256" key="8">
    <source>
        <dbReference type="ARBA" id="ARBA00023098"/>
    </source>
</evidence>
<keyword evidence="3 11" id="KW-0444">Lipid biosynthesis</keyword>
<comment type="caution">
    <text evidence="12">The sequence shown here is derived from an EMBL/GenBank/DDBJ whole genome shotgun (WGS) entry which is preliminary data.</text>
</comment>
<dbReference type="OrthoDB" id="10259681at2759"/>
<evidence type="ECO:0000256" key="6">
    <source>
        <dbReference type="ARBA" id="ARBA00022832"/>
    </source>
</evidence>
<evidence type="ECO:0000256" key="5">
    <source>
        <dbReference type="ARBA" id="ARBA00022692"/>
    </source>
</evidence>
<organism evidence="12 13">
    <name type="scientific">Meloidogyne enterolobii</name>
    <name type="common">Root-knot nematode worm</name>
    <name type="synonym">Meloidogyne mayaguensis</name>
    <dbReference type="NCBI Taxonomy" id="390850"/>
    <lineage>
        <taxon>Eukaryota</taxon>
        <taxon>Metazoa</taxon>
        <taxon>Ecdysozoa</taxon>
        <taxon>Nematoda</taxon>
        <taxon>Chromadorea</taxon>
        <taxon>Rhabditida</taxon>
        <taxon>Tylenchina</taxon>
        <taxon>Tylenchomorpha</taxon>
        <taxon>Tylenchoidea</taxon>
        <taxon>Meloidogynidae</taxon>
        <taxon>Meloidogyninae</taxon>
        <taxon>Meloidogyne</taxon>
    </lineage>
</organism>
<reference evidence="12 13" key="1">
    <citation type="submission" date="2020-08" db="EMBL/GenBank/DDBJ databases">
        <authorList>
            <person name="Koutsovoulos G."/>
            <person name="Danchin GJ E."/>
        </authorList>
    </citation>
    <scope>NUCLEOTIDE SEQUENCE [LARGE SCALE GENOMIC DNA]</scope>
</reference>
<comment type="pathway">
    <text evidence="2">Lipid metabolism; fatty acid biosynthesis.</text>
</comment>
<dbReference type="EC" id="2.3.1.199" evidence="11"/>
<comment type="similarity">
    <text evidence="11">Belongs to the ELO family.</text>
</comment>
<dbReference type="UniPathway" id="UPA00094"/>
<proteinExistence type="inferred from homology"/>
<feature type="transmembrane region" description="Helical" evidence="11">
    <location>
        <begin position="202"/>
        <end position="224"/>
    </location>
</feature>
<keyword evidence="5 11" id="KW-0812">Transmembrane</keyword>
<feature type="transmembrane region" description="Helical" evidence="11">
    <location>
        <begin position="38"/>
        <end position="59"/>
    </location>
</feature>
<gene>
    <name evidence="12" type="ORF">MENT_LOCUS7402</name>
</gene>
<dbReference type="EMBL" id="CAJEWN010000030">
    <property type="protein sequence ID" value="CAD2142913.1"/>
    <property type="molecule type" value="Genomic_DNA"/>
</dbReference>
<dbReference type="GO" id="GO:0034626">
    <property type="term" value="P:fatty acid elongation, polyunsaturated fatty acid"/>
    <property type="evidence" value="ECO:0007669"/>
    <property type="project" value="TreeGrafter"/>
</dbReference>
<evidence type="ECO:0000256" key="11">
    <source>
        <dbReference type="RuleBase" id="RU361115"/>
    </source>
</evidence>
<feature type="transmembrane region" description="Helical" evidence="11">
    <location>
        <begin position="71"/>
        <end position="90"/>
    </location>
</feature>
<sequence>MAKLDYFPRYGVENYSFVTSYELSFDMNSSTEWMRRNWIHSITLSVIYVVVIFGGQKLMINRKPFVLDYALFWWNIFLATFSAVGAARMLPELFWSVNSNSFFYSICIGSYAQGISGYWGDKFAMSKVIEFADTAFIVLRKKPLIFLHWYHHVTVLISTWMMYKDHAASGRWFIAMNYVVHSFMYTYYALRVLQYKLPKWTAIFVTLLQISQMIVGLAISIYTFRLKSVGIECQNTWTNLYISLLIYLSYFLLFCNFFYQTYLRSGNRYTKIEKKTKEVLTNGNANNITSETTISSGELMEPIKS</sequence>
<dbReference type="PROSITE" id="PS01188">
    <property type="entry name" value="ELO"/>
    <property type="match status" value="1"/>
</dbReference>
<evidence type="ECO:0000256" key="9">
    <source>
        <dbReference type="ARBA" id="ARBA00023136"/>
    </source>
</evidence>
<dbReference type="GO" id="GO:0034625">
    <property type="term" value="P:fatty acid elongation, monounsaturated fatty acid"/>
    <property type="evidence" value="ECO:0007669"/>
    <property type="project" value="TreeGrafter"/>
</dbReference>
<dbReference type="InterPro" id="IPR030457">
    <property type="entry name" value="ELO_CS"/>
</dbReference>
<dbReference type="PANTHER" id="PTHR11157:SF17">
    <property type="entry name" value="ELONGATION OF VERY LONG CHAIN FATTY ACIDS PROTEIN 6"/>
    <property type="match status" value="1"/>
</dbReference>
<dbReference type="InterPro" id="IPR002076">
    <property type="entry name" value="ELO_fam"/>
</dbReference>
<evidence type="ECO:0000313" key="12">
    <source>
        <dbReference type="EMBL" id="CAD2142913.1"/>
    </source>
</evidence>